<comment type="caution">
    <text evidence="1">The sequence shown here is derived from an EMBL/GenBank/DDBJ whole genome shotgun (WGS) entry which is preliminary data.</text>
</comment>
<protein>
    <submittedName>
        <fullName evidence="1">Radical SAM protein</fullName>
    </submittedName>
</protein>
<evidence type="ECO:0000313" key="1">
    <source>
        <dbReference type="EMBL" id="TGY65664.1"/>
    </source>
</evidence>
<name>A0AC61R6W1_9FIRM</name>
<evidence type="ECO:0000313" key="2">
    <source>
        <dbReference type="Proteomes" id="UP000308836"/>
    </source>
</evidence>
<organism evidence="1 2">
    <name type="scientific">Dubosiella muris</name>
    <dbReference type="NCBI Taxonomy" id="3038133"/>
    <lineage>
        <taxon>Bacteria</taxon>
        <taxon>Bacillati</taxon>
        <taxon>Bacillota</taxon>
        <taxon>Erysipelotrichia</taxon>
        <taxon>Erysipelotrichales</taxon>
        <taxon>Erysipelotrichaceae</taxon>
        <taxon>Dubosiella</taxon>
    </lineage>
</organism>
<keyword evidence="2" id="KW-1185">Reference proteome</keyword>
<gene>
    <name evidence="1" type="ORF">E5336_07485</name>
</gene>
<accession>A0AC61R6W1</accession>
<sequence>MHWIHAKTILSANNGMNLYRGCLHGCIYCDSRSACYRMDHDFEDVAVKENAIELLETALKRKRKKGMLGIGAMSDPYLPLEETLRMTRQALELALRYGFGFTFITKSARVLRDLDLLVAINEKAKCVVQMTLTTMDERLCQTLEPNVSTTKERIRALGVLRDAGIPTVVWLCPILPFINDSFDNIARILQACVDVRVKGIVCFGMGVTLREGNRAYFYEQLDRFFPGMKSRYQQAFGDRYVCGSPRNQALMKYFHAVCEQNGILHDNEQIFAYLQQFESKEKAVQLSLFE</sequence>
<reference evidence="1" key="1">
    <citation type="submission" date="2019-04" db="EMBL/GenBank/DDBJ databases">
        <title>Microbes associate with the intestines of laboratory mice.</title>
        <authorList>
            <person name="Navarre W."/>
            <person name="Wong E."/>
            <person name="Huang K."/>
            <person name="Tropini C."/>
            <person name="Ng K."/>
            <person name="Yu B."/>
        </authorList>
    </citation>
    <scope>NUCLEOTIDE SEQUENCE</scope>
    <source>
        <strain evidence="1">NM09_H32</strain>
    </source>
</reference>
<dbReference type="Proteomes" id="UP000308836">
    <property type="component" value="Unassembled WGS sequence"/>
</dbReference>
<dbReference type="EMBL" id="SRYG01000014">
    <property type="protein sequence ID" value="TGY65664.1"/>
    <property type="molecule type" value="Genomic_DNA"/>
</dbReference>
<proteinExistence type="predicted"/>